<dbReference type="CDD" id="cd06558">
    <property type="entry name" value="crotonase-like"/>
    <property type="match status" value="1"/>
</dbReference>
<reference evidence="5" key="1">
    <citation type="submission" date="2015-08" db="EMBL/GenBank/DDBJ databases">
        <authorList>
            <person name="Varghese N."/>
        </authorList>
    </citation>
    <scope>NUCLEOTIDE SEQUENCE [LARGE SCALE GENOMIC DNA]</scope>
    <source>
        <strain evidence="5">DSM 18181</strain>
    </source>
</reference>
<sequence length="258" mass="27698">MSQLQTELRNGVLHIVFNRPEKKNALTLAMYEAANEAFERAATDAQVKAVLIAGEGSSFTAGNDLQDFLSAPPQGEDAPVLQFLRHLASLDKPLVAAAQGFAVGVGTTLLMHCDLVYAAEDAQFVLPFVHLGLCPEAASSLLLPQIAGYQRAAEKLLLGEPFDATEAQAMGLVNRVMPAEALREFAVAQAEKFSRLPAPSLRATKRLLKGLGDQGPQAVLARMRSEEAVFQALLGAPAAREAMMAFLQKRKPDFSAIE</sequence>
<keyword evidence="2" id="KW-0576">Peroxisome</keyword>
<keyword evidence="3" id="KW-0413">Isomerase</keyword>
<proteinExistence type="predicted"/>
<dbReference type="SUPFAM" id="SSF52096">
    <property type="entry name" value="ClpP/crotonase"/>
    <property type="match status" value="1"/>
</dbReference>
<evidence type="ECO:0000256" key="3">
    <source>
        <dbReference type="ARBA" id="ARBA00023235"/>
    </source>
</evidence>
<gene>
    <name evidence="4" type="ORF">Ga0061069_101136</name>
</gene>
<dbReference type="PANTHER" id="PTHR43684:SF1">
    <property type="entry name" value="ENOYL-COA DELTA ISOMERASE 2"/>
    <property type="match status" value="1"/>
</dbReference>
<dbReference type="RefSeq" id="WP_055449106.1">
    <property type="nucleotide sequence ID" value="NZ_CYHF01000001.1"/>
</dbReference>
<protein>
    <submittedName>
        <fullName evidence="4">Enoyl-CoA hydratase/carnithine racemase</fullName>
    </submittedName>
</protein>
<dbReference type="InterPro" id="IPR051053">
    <property type="entry name" value="ECH/Chromodomain_protein"/>
</dbReference>
<dbReference type="Pfam" id="PF00378">
    <property type="entry name" value="ECH_1"/>
    <property type="match status" value="1"/>
</dbReference>
<comment type="subcellular location">
    <subcellularLocation>
        <location evidence="1">Peroxisome</location>
    </subcellularLocation>
</comment>
<dbReference type="PANTHER" id="PTHR43684">
    <property type="match status" value="1"/>
</dbReference>
<dbReference type="InterPro" id="IPR029045">
    <property type="entry name" value="ClpP/crotonase-like_dom_sf"/>
</dbReference>
<dbReference type="InterPro" id="IPR001753">
    <property type="entry name" value="Enoyl-CoA_hydra/iso"/>
</dbReference>
<evidence type="ECO:0000256" key="1">
    <source>
        <dbReference type="ARBA" id="ARBA00004275"/>
    </source>
</evidence>
<dbReference type="OrthoDB" id="9797151at2"/>
<dbReference type="Gene3D" id="3.90.226.10">
    <property type="entry name" value="2-enoyl-CoA Hydratase, Chain A, domain 1"/>
    <property type="match status" value="1"/>
</dbReference>
<dbReference type="Proteomes" id="UP000183649">
    <property type="component" value="Unassembled WGS sequence"/>
</dbReference>
<evidence type="ECO:0000313" key="4">
    <source>
        <dbReference type="EMBL" id="CUA93186.1"/>
    </source>
</evidence>
<dbReference type="EMBL" id="CYHF01000001">
    <property type="protein sequence ID" value="CUA93186.1"/>
    <property type="molecule type" value="Genomic_DNA"/>
</dbReference>
<dbReference type="AlphaFoldDB" id="A0A0K6HQS0"/>
<organism evidence="4 5">
    <name type="scientific">Thiomonas bhubaneswarensis</name>
    <dbReference type="NCBI Taxonomy" id="339866"/>
    <lineage>
        <taxon>Bacteria</taxon>
        <taxon>Pseudomonadati</taxon>
        <taxon>Pseudomonadota</taxon>
        <taxon>Betaproteobacteria</taxon>
        <taxon>Burkholderiales</taxon>
        <taxon>Thiomonas</taxon>
    </lineage>
</organism>
<evidence type="ECO:0000313" key="5">
    <source>
        <dbReference type="Proteomes" id="UP000183649"/>
    </source>
</evidence>
<dbReference type="GO" id="GO:0004165">
    <property type="term" value="F:delta(3)-delta(2)-enoyl-CoA isomerase activity"/>
    <property type="evidence" value="ECO:0007669"/>
    <property type="project" value="UniProtKB-ARBA"/>
</dbReference>
<name>A0A0K6HQS0_9BURK</name>
<evidence type="ECO:0000256" key="2">
    <source>
        <dbReference type="ARBA" id="ARBA00023140"/>
    </source>
</evidence>
<accession>A0A0K6HQS0</accession>
<keyword evidence="5" id="KW-1185">Reference proteome</keyword>
<dbReference type="STRING" id="339866.GCA_001418255_00135"/>